<keyword evidence="3" id="KW-1185">Reference proteome</keyword>
<keyword evidence="1" id="KW-0812">Transmembrane</keyword>
<feature type="transmembrane region" description="Helical" evidence="1">
    <location>
        <begin position="60"/>
        <end position="84"/>
    </location>
</feature>
<dbReference type="PANTHER" id="PTHR46895:SF4">
    <property type="entry name" value="G-PROTEIN COUPLED RECEPTORS FAMILY 1 PROFILE DOMAIN-CONTAINING PROTEIN"/>
    <property type="match status" value="1"/>
</dbReference>
<dbReference type="PANTHER" id="PTHR46895">
    <property type="entry name" value="PROTEIN CBG20548-RELATED"/>
    <property type="match status" value="1"/>
</dbReference>
<keyword evidence="1" id="KW-1133">Transmembrane helix</keyword>
<dbReference type="AlphaFoldDB" id="A0A3P7J5I4"/>
<accession>A0A3P7J5I4</accession>
<reference evidence="2 3" key="1">
    <citation type="submission" date="2018-11" db="EMBL/GenBank/DDBJ databases">
        <authorList>
            <consortium name="Pathogen Informatics"/>
        </authorList>
    </citation>
    <scope>NUCLEOTIDE SEQUENCE [LARGE SCALE GENOMIC DNA]</scope>
</reference>
<protein>
    <recommendedName>
        <fullName evidence="4">G-protein coupled receptors family 1 profile domain-containing protein</fullName>
    </recommendedName>
</protein>
<evidence type="ECO:0000256" key="1">
    <source>
        <dbReference type="SAM" id="Phobius"/>
    </source>
</evidence>
<feature type="transmembrane region" description="Helical" evidence="1">
    <location>
        <begin position="105"/>
        <end position="127"/>
    </location>
</feature>
<dbReference type="Gene3D" id="1.20.1070.10">
    <property type="entry name" value="Rhodopsin 7-helix transmembrane proteins"/>
    <property type="match status" value="1"/>
</dbReference>
<dbReference type="OrthoDB" id="10011262at2759"/>
<proteinExistence type="predicted"/>
<sequence>MQHPDKRKSNGSNAEPARKLFCVFVSNGTIAYSIHEIWNIESFRTWFGNRENPFSSVYRSIISLCVLIYALAMIILPIILLTMLNLMLLRNNENQMQKTEHRVTLTVTFIVTMFTLTNGPSALMHLIRTTYSLQQQDLYDLTMICR</sequence>
<evidence type="ECO:0000313" key="2">
    <source>
        <dbReference type="EMBL" id="VDM71627.1"/>
    </source>
</evidence>
<evidence type="ECO:0008006" key="4">
    <source>
        <dbReference type="Google" id="ProtNLM"/>
    </source>
</evidence>
<dbReference type="EMBL" id="UYYB01021318">
    <property type="protein sequence ID" value="VDM71627.1"/>
    <property type="molecule type" value="Genomic_DNA"/>
</dbReference>
<dbReference type="SUPFAM" id="SSF81321">
    <property type="entry name" value="Family A G protein-coupled receptor-like"/>
    <property type="match status" value="1"/>
</dbReference>
<dbReference type="Proteomes" id="UP000270094">
    <property type="component" value="Unassembled WGS sequence"/>
</dbReference>
<keyword evidence="1" id="KW-0472">Membrane</keyword>
<name>A0A3P7J5I4_STRVU</name>
<evidence type="ECO:0000313" key="3">
    <source>
        <dbReference type="Proteomes" id="UP000270094"/>
    </source>
</evidence>
<gene>
    <name evidence="2" type="ORF">SVUK_LOCUS6625</name>
</gene>
<organism evidence="2 3">
    <name type="scientific">Strongylus vulgaris</name>
    <name type="common">Blood worm</name>
    <dbReference type="NCBI Taxonomy" id="40348"/>
    <lineage>
        <taxon>Eukaryota</taxon>
        <taxon>Metazoa</taxon>
        <taxon>Ecdysozoa</taxon>
        <taxon>Nematoda</taxon>
        <taxon>Chromadorea</taxon>
        <taxon>Rhabditida</taxon>
        <taxon>Rhabditina</taxon>
        <taxon>Rhabditomorpha</taxon>
        <taxon>Strongyloidea</taxon>
        <taxon>Strongylidae</taxon>
        <taxon>Strongylus</taxon>
    </lineage>
</organism>